<dbReference type="InterPro" id="IPR002048">
    <property type="entry name" value="EF_hand_dom"/>
</dbReference>
<accession>A0AAV5J2I4</accession>
<dbReference type="Proteomes" id="UP001054252">
    <property type="component" value="Unassembled WGS sequence"/>
</dbReference>
<organism evidence="2 3">
    <name type="scientific">Rubroshorea leprosula</name>
    <dbReference type="NCBI Taxonomy" id="152421"/>
    <lineage>
        <taxon>Eukaryota</taxon>
        <taxon>Viridiplantae</taxon>
        <taxon>Streptophyta</taxon>
        <taxon>Embryophyta</taxon>
        <taxon>Tracheophyta</taxon>
        <taxon>Spermatophyta</taxon>
        <taxon>Magnoliopsida</taxon>
        <taxon>eudicotyledons</taxon>
        <taxon>Gunneridae</taxon>
        <taxon>Pentapetalae</taxon>
        <taxon>rosids</taxon>
        <taxon>malvids</taxon>
        <taxon>Malvales</taxon>
        <taxon>Dipterocarpaceae</taxon>
        <taxon>Rubroshorea</taxon>
    </lineage>
</organism>
<reference evidence="2 3" key="1">
    <citation type="journal article" date="2021" name="Commun. Biol.">
        <title>The genome of Shorea leprosula (Dipterocarpaceae) highlights the ecological relevance of drought in aseasonal tropical rainforests.</title>
        <authorList>
            <person name="Ng K.K.S."/>
            <person name="Kobayashi M.J."/>
            <person name="Fawcett J.A."/>
            <person name="Hatakeyama M."/>
            <person name="Paape T."/>
            <person name="Ng C.H."/>
            <person name="Ang C.C."/>
            <person name="Tnah L.H."/>
            <person name="Lee C.T."/>
            <person name="Nishiyama T."/>
            <person name="Sese J."/>
            <person name="O'Brien M.J."/>
            <person name="Copetti D."/>
            <person name="Mohd Noor M.I."/>
            <person name="Ong R.C."/>
            <person name="Putra M."/>
            <person name="Sireger I.Z."/>
            <person name="Indrioko S."/>
            <person name="Kosugi Y."/>
            <person name="Izuno A."/>
            <person name="Isagi Y."/>
            <person name="Lee S.L."/>
            <person name="Shimizu K.K."/>
        </authorList>
    </citation>
    <scope>NUCLEOTIDE SEQUENCE [LARGE SCALE GENOMIC DNA]</scope>
    <source>
        <strain evidence="2">214</strain>
    </source>
</reference>
<protein>
    <recommendedName>
        <fullName evidence="1">EF-hand domain-containing protein</fullName>
    </recommendedName>
</protein>
<evidence type="ECO:0000259" key="1">
    <source>
        <dbReference type="PROSITE" id="PS50222"/>
    </source>
</evidence>
<dbReference type="GO" id="GO:0005509">
    <property type="term" value="F:calcium ion binding"/>
    <property type="evidence" value="ECO:0007669"/>
    <property type="project" value="InterPro"/>
</dbReference>
<dbReference type="AlphaFoldDB" id="A0AAV5J2I4"/>
<comment type="caution">
    <text evidence="2">The sequence shown here is derived from an EMBL/GenBank/DDBJ whole genome shotgun (WGS) entry which is preliminary data.</text>
</comment>
<dbReference type="Gene3D" id="1.10.238.10">
    <property type="entry name" value="EF-hand"/>
    <property type="match status" value="1"/>
</dbReference>
<keyword evidence="3" id="KW-1185">Reference proteome</keyword>
<name>A0AAV5J2I4_9ROSI</name>
<gene>
    <name evidence="2" type="ORF">SLEP1_g16782</name>
</gene>
<dbReference type="InterPro" id="IPR011992">
    <property type="entry name" value="EF-hand-dom_pair"/>
</dbReference>
<evidence type="ECO:0000313" key="3">
    <source>
        <dbReference type="Proteomes" id="UP001054252"/>
    </source>
</evidence>
<feature type="domain" description="EF-hand" evidence="1">
    <location>
        <begin position="12"/>
        <end position="48"/>
    </location>
</feature>
<sequence length="88" mass="9905">MSRRLRRPANTLTKDQLSEIFKKHSADQSNVKLGREELKAAFEQLGAQLPTYQAACALKYLNSDNDQYITEDGLGALVDYAYAYGFRG</sequence>
<dbReference type="SUPFAM" id="SSF47473">
    <property type="entry name" value="EF-hand"/>
    <property type="match status" value="1"/>
</dbReference>
<dbReference type="PROSITE" id="PS50222">
    <property type="entry name" value="EF_HAND_2"/>
    <property type="match status" value="1"/>
</dbReference>
<evidence type="ECO:0000313" key="2">
    <source>
        <dbReference type="EMBL" id="GKV04644.1"/>
    </source>
</evidence>
<proteinExistence type="predicted"/>
<dbReference type="EMBL" id="BPVZ01000022">
    <property type="protein sequence ID" value="GKV04644.1"/>
    <property type="molecule type" value="Genomic_DNA"/>
</dbReference>